<dbReference type="RefSeq" id="WP_363799610.1">
    <property type="nucleotide sequence ID" value="NZ_CP159925.1"/>
</dbReference>
<feature type="signal peptide" evidence="1">
    <location>
        <begin position="1"/>
        <end position="35"/>
    </location>
</feature>
<organism evidence="2">
    <name type="scientific">Lysobacter firmicutimachus</name>
    <dbReference type="NCBI Taxonomy" id="1792846"/>
    <lineage>
        <taxon>Bacteria</taxon>
        <taxon>Pseudomonadati</taxon>
        <taxon>Pseudomonadota</taxon>
        <taxon>Gammaproteobacteria</taxon>
        <taxon>Lysobacterales</taxon>
        <taxon>Lysobacteraceae</taxon>
        <taxon>Lysobacter</taxon>
    </lineage>
</organism>
<keyword evidence="1" id="KW-0732">Signal</keyword>
<evidence type="ECO:0000313" key="2">
    <source>
        <dbReference type="EMBL" id="XCO76246.1"/>
    </source>
</evidence>
<dbReference type="EMBL" id="CP159925">
    <property type="protein sequence ID" value="XCO76246.1"/>
    <property type="molecule type" value="Genomic_DNA"/>
</dbReference>
<dbReference type="AlphaFoldDB" id="A0AAU8MW79"/>
<feature type="chain" id="PRO_5043750774" evidence="1">
    <location>
        <begin position="36"/>
        <end position="186"/>
    </location>
</feature>
<sequence length="186" mass="20770">MSRRRAHRFVQCRLSPPLRTCVLALGLAWALPAAAEAELGSSPADRHPDYPCLVALLQQLLDADGPGGTNTFHIGRVIEHPGRDHDTVRVYWPRSQAILLVQLGRAGCADPRQRHDDLALDWYRGKARIDLRRDVVADEAAMRGSSYLVSRPWVDEVVRDARERGVALTLRRASWRARRAAAAQSP</sequence>
<evidence type="ECO:0000256" key="1">
    <source>
        <dbReference type="SAM" id="SignalP"/>
    </source>
</evidence>
<name>A0AAU8MW79_9GAMM</name>
<reference evidence="2" key="1">
    <citation type="submission" date="2024-06" db="EMBL/GenBank/DDBJ databases">
        <authorList>
            <person name="Li S."/>
        </authorList>
    </citation>
    <scope>NUCLEOTIDE SEQUENCE</scope>
    <source>
        <strain evidence="2">SR10</strain>
    </source>
</reference>
<proteinExistence type="predicted"/>
<accession>A0AAU8MW79</accession>
<gene>
    <name evidence="2" type="ORF">ABU614_05505</name>
</gene>
<protein>
    <submittedName>
        <fullName evidence="2">Uncharacterized protein</fullName>
    </submittedName>
</protein>